<comment type="caution">
    <text evidence="3">The sequence shown here is derived from an EMBL/GenBank/DDBJ whole genome shotgun (WGS) entry which is preliminary data.</text>
</comment>
<gene>
    <name evidence="3" type="ORF">J2S04_002855</name>
</gene>
<evidence type="ECO:0000259" key="2">
    <source>
        <dbReference type="Pfam" id="PF24957"/>
    </source>
</evidence>
<keyword evidence="1" id="KW-0812">Transmembrane</keyword>
<name>A0ABT9M022_9BACL</name>
<dbReference type="EMBL" id="JAURUO010000026">
    <property type="protein sequence ID" value="MDP9729878.1"/>
    <property type="molecule type" value="Genomic_DNA"/>
</dbReference>
<feature type="domain" description="DISARM protein DrmE C-terminal" evidence="2">
    <location>
        <begin position="645"/>
        <end position="815"/>
    </location>
</feature>
<evidence type="ECO:0000313" key="4">
    <source>
        <dbReference type="Proteomes" id="UP001229209"/>
    </source>
</evidence>
<dbReference type="InterPro" id="IPR056666">
    <property type="entry name" value="DrmE_C"/>
</dbReference>
<dbReference type="NCBIfam" id="NF038316">
    <property type="entry name" value="DrmE_fam"/>
    <property type="match status" value="1"/>
</dbReference>
<evidence type="ECO:0000313" key="3">
    <source>
        <dbReference type="EMBL" id="MDP9729878.1"/>
    </source>
</evidence>
<accession>A0ABT9M022</accession>
<dbReference type="Proteomes" id="UP001229209">
    <property type="component" value="Unassembled WGS sequence"/>
</dbReference>
<proteinExistence type="predicted"/>
<organism evidence="3 4">
    <name type="scientific">Alicyclobacillus tolerans</name>
    <dbReference type="NCBI Taxonomy" id="90970"/>
    <lineage>
        <taxon>Bacteria</taxon>
        <taxon>Bacillati</taxon>
        <taxon>Bacillota</taxon>
        <taxon>Bacilli</taxon>
        <taxon>Bacillales</taxon>
        <taxon>Alicyclobacillaceae</taxon>
        <taxon>Alicyclobacillus</taxon>
    </lineage>
</organism>
<dbReference type="RefSeq" id="WP_306955693.1">
    <property type="nucleotide sequence ID" value="NZ_JAURUO010000026.1"/>
</dbReference>
<dbReference type="InterPro" id="IPR049794">
    <property type="entry name" value="DrmE"/>
</dbReference>
<dbReference type="Pfam" id="PF24957">
    <property type="entry name" value="DrmE_C"/>
    <property type="match status" value="1"/>
</dbReference>
<keyword evidence="1" id="KW-1133">Transmembrane helix</keyword>
<sequence>MVNRIFSREEGVLSLKIRDTLINTFKRAAFLIDGRPIHKSDFINRNVDIIVETIINMSNKRKVILHPGTSLFFYLSTVLASFAAYMSDDADKLAFIDNLSIGDLVIYQGKRGEYKGKDDEGRIVIENRDKGLLTVNRVPRPIWNSISPYNGEGRTLDGRGLRRRTESIKLLSNLFGLNSNELKSVTTKGVVVVCERSEADSFMARFNVELEGVKVPISELYPSAFYTLDDIHGYPGNSARVEPLLKFTSKLSVARELIIEDNGNEILIVNGSKFFTEDISEIASIYKRNSLKSILFLGELWNGVNSPLFSTVDDLESVIWTKGELKKFSISETSRRDSNENISLQERIANCSNCENRHIRIESTLDHNLFASCKTNLHELMKQGNSDDLKAFVIKANWLLNLLERSFFPLSTMERLISEGRISALSPTREIDNLYLIAQNIMNLVFQDKMLNICTILREIQTALYHENPKFDYLVELIQQSGKSRVAIVMDKTYYQAVFFESVPSDLKDHVEYNFYTPNKFSSDAVFSNVVITGITDWKRFNPFLLSNTRTVTFMLYPNEEKRMRRLESQTHEALMAVRKADEENFPNNEYHYISDTQTIDSADEIRIETELEEFIQAVSLSYSYSQVKDTGTTSEQNSEVKRVAILETGEKIFFTKHYNPYVFDIDRQVVVESDVMSLARGDMLVFTNYDSDTKDVVERIMDIILDSDNCDEHFRESHANFTYWKASLKEYLQDNKMSFRRLSEKMSHYGKQKHEVTLKSWLDDGSHIIGPRDRESFQAIANITKDPIMLQDPDLFFRAFRDIRSMRVRILKYIGRNIIQTYNRDYDVQDEILNKLPIDLSKMSRLVEIEEIVDVKNLTIASHLTNRPHNL</sequence>
<keyword evidence="1" id="KW-0472">Membrane</keyword>
<feature type="transmembrane region" description="Helical" evidence="1">
    <location>
        <begin position="63"/>
        <end position="86"/>
    </location>
</feature>
<reference evidence="3 4" key="1">
    <citation type="submission" date="2023-07" db="EMBL/GenBank/DDBJ databases">
        <title>Genomic Encyclopedia of Type Strains, Phase IV (KMG-IV): sequencing the most valuable type-strain genomes for metagenomic binning, comparative biology and taxonomic classification.</title>
        <authorList>
            <person name="Goeker M."/>
        </authorList>
    </citation>
    <scope>NUCLEOTIDE SEQUENCE [LARGE SCALE GENOMIC DNA]</scope>
    <source>
        <strain evidence="3 4">DSM 25924</strain>
    </source>
</reference>
<keyword evidence="4" id="KW-1185">Reference proteome</keyword>
<evidence type="ECO:0000256" key="1">
    <source>
        <dbReference type="SAM" id="Phobius"/>
    </source>
</evidence>
<protein>
    <recommendedName>
        <fullName evidence="2">DISARM protein DrmE C-terminal domain-containing protein</fullName>
    </recommendedName>
</protein>